<evidence type="ECO:0000313" key="4">
    <source>
        <dbReference type="Proteomes" id="UP001311915"/>
    </source>
</evidence>
<protein>
    <recommendedName>
        <fullName evidence="2">Retrotransposon gag domain-containing protein</fullName>
    </recommendedName>
</protein>
<accession>A0AAV9LBD0</accession>
<evidence type="ECO:0000313" key="3">
    <source>
        <dbReference type="EMBL" id="KAK4722115.1"/>
    </source>
</evidence>
<feature type="region of interest" description="Disordered" evidence="1">
    <location>
        <begin position="320"/>
        <end position="370"/>
    </location>
</feature>
<feature type="domain" description="Retrotransposon gag" evidence="2">
    <location>
        <begin position="188"/>
        <end position="276"/>
    </location>
</feature>
<dbReference type="InterPro" id="IPR005162">
    <property type="entry name" value="Retrotrans_gag_dom"/>
</dbReference>
<gene>
    <name evidence="3" type="ORF">R3W88_012348</name>
</gene>
<dbReference type="AlphaFoldDB" id="A0AAV9LBD0"/>
<name>A0AAV9LBD0_9SOLN</name>
<dbReference type="PANTHER" id="PTHR32108:SF6">
    <property type="entry name" value="GAG-PRO"/>
    <property type="match status" value="1"/>
</dbReference>
<feature type="compositionally biased region" description="Low complexity" evidence="1">
    <location>
        <begin position="75"/>
        <end position="88"/>
    </location>
</feature>
<dbReference type="PANTHER" id="PTHR32108">
    <property type="entry name" value="DNA-DIRECTED RNA POLYMERASE SUBUNIT ALPHA"/>
    <property type="match status" value="1"/>
</dbReference>
<comment type="caution">
    <text evidence="3">The sequence shown here is derived from an EMBL/GenBank/DDBJ whole genome shotgun (WGS) entry which is preliminary data.</text>
</comment>
<dbReference type="Pfam" id="PF03732">
    <property type="entry name" value="Retrotrans_gag"/>
    <property type="match status" value="1"/>
</dbReference>
<feature type="compositionally biased region" description="Polar residues" evidence="1">
    <location>
        <begin position="60"/>
        <end position="74"/>
    </location>
</feature>
<feature type="region of interest" description="Disordered" evidence="1">
    <location>
        <begin position="19"/>
        <end position="88"/>
    </location>
</feature>
<sequence>MKAEMDKTRDLTNLAIVANTPTPDNEITPLHFPTSDPISEHFPNNSSTATIPKPPIIDLTTPNPYHASSSHQKSPTPQNPNTNFQNFPSIHQIPTQITQNPPTTQPIPLKTAFHLSISPELYPPFIPHFEPEYSEKKEMEWKVLSGKVEQSIREDVMKAMKGVQYTPDIVGLNYEDLFLGKDEALLIRLFSRSLKGEALEWFMSKEIKQWPSWNALAKDFIERFSYNVEFIPDRYSLERIKQNSTESYREYAYRWRREAARVRPPMTEKEIIEVFVHIQEPEYYNGMLFILGGKFNEIVKIGEAIEDGLKTGKIIRITPQDESSGPLRRKREDVSSISFESSQKAKRRASLNVRKPLPSRTYPLAPQNPHPIQPDYQAPSPYYPNYQAPLPNYLNSQSIRPKPVDTSSKFYRVDQRCEYHSNSVGHDTEDCVNLKHKIQDLIDQRVVTLQTTTPSVNNNPMSNYGGVTINMMRRRMSGAW</sequence>
<reference evidence="3 4" key="1">
    <citation type="submission" date="2023-10" db="EMBL/GenBank/DDBJ databases">
        <title>Genome-Wide Identification Analysis in wild type Solanum Pinnatisectum Reveals Some Genes Defensing Phytophthora Infestans.</title>
        <authorList>
            <person name="Sun C."/>
        </authorList>
    </citation>
    <scope>NUCLEOTIDE SEQUENCE [LARGE SCALE GENOMIC DNA]</scope>
    <source>
        <strain evidence="3">LQN</strain>
        <tissue evidence="3">Leaf</tissue>
    </source>
</reference>
<dbReference type="Proteomes" id="UP001311915">
    <property type="component" value="Unassembled WGS sequence"/>
</dbReference>
<proteinExistence type="predicted"/>
<dbReference type="EMBL" id="JAWPEI010000007">
    <property type="protein sequence ID" value="KAK4722115.1"/>
    <property type="molecule type" value="Genomic_DNA"/>
</dbReference>
<evidence type="ECO:0000259" key="2">
    <source>
        <dbReference type="Pfam" id="PF03732"/>
    </source>
</evidence>
<evidence type="ECO:0000256" key="1">
    <source>
        <dbReference type="SAM" id="MobiDB-lite"/>
    </source>
</evidence>
<keyword evidence="4" id="KW-1185">Reference proteome</keyword>
<organism evidence="3 4">
    <name type="scientific">Solanum pinnatisectum</name>
    <name type="common">tansyleaf nightshade</name>
    <dbReference type="NCBI Taxonomy" id="50273"/>
    <lineage>
        <taxon>Eukaryota</taxon>
        <taxon>Viridiplantae</taxon>
        <taxon>Streptophyta</taxon>
        <taxon>Embryophyta</taxon>
        <taxon>Tracheophyta</taxon>
        <taxon>Spermatophyta</taxon>
        <taxon>Magnoliopsida</taxon>
        <taxon>eudicotyledons</taxon>
        <taxon>Gunneridae</taxon>
        <taxon>Pentapetalae</taxon>
        <taxon>asterids</taxon>
        <taxon>lamiids</taxon>
        <taxon>Solanales</taxon>
        <taxon>Solanaceae</taxon>
        <taxon>Solanoideae</taxon>
        <taxon>Solaneae</taxon>
        <taxon>Solanum</taxon>
    </lineage>
</organism>